<dbReference type="PROSITE" id="PS51257">
    <property type="entry name" value="PROKAR_LIPOPROTEIN"/>
    <property type="match status" value="1"/>
</dbReference>
<evidence type="ECO:0000256" key="2">
    <source>
        <dbReference type="SAM" id="SignalP"/>
    </source>
</evidence>
<name>A0ABN9UFL6_9DINO</name>
<feature type="region of interest" description="Disordered" evidence="1">
    <location>
        <begin position="91"/>
        <end position="125"/>
    </location>
</feature>
<accession>A0ABN9UFL6</accession>
<feature type="region of interest" description="Disordered" evidence="1">
    <location>
        <begin position="152"/>
        <end position="172"/>
    </location>
</feature>
<evidence type="ECO:0000313" key="4">
    <source>
        <dbReference type="Proteomes" id="UP001189429"/>
    </source>
</evidence>
<keyword evidence="4" id="KW-1185">Reference proteome</keyword>
<gene>
    <name evidence="3" type="ORF">PCOR1329_LOCUS48154</name>
</gene>
<dbReference type="Pfam" id="PF01501">
    <property type="entry name" value="Glyco_transf_8"/>
    <property type="match status" value="1"/>
</dbReference>
<feature type="chain" id="PRO_5045626838" evidence="2">
    <location>
        <begin position="22"/>
        <end position="645"/>
    </location>
</feature>
<feature type="signal peptide" evidence="2">
    <location>
        <begin position="1"/>
        <end position="21"/>
    </location>
</feature>
<dbReference type="InterPro" id="IPR002495">
    <property type="entry name" value="Glyco_trans_8"/>
</dbReference>
<keyword evidence="2" id="KW-0732">Signal</keyword>
<protein>
    <submittedName>
        <fullName evidence="3">Uncharacterized protein</fullName>
    </submittedName>
</protein>
<reference evidence="3" key="1">
    <citation type="submission" date="2023-10" db="EMBL/GenBank/DDBJ databases">
        <authorList>
            <person name="Chen Y."/>
            <person name="Shah S."/>
            <person name="Dougan E. K."/>
            <person name="Thang M."/>
            <person name="Chan C."/>
        </authorList>
    </citation>
    <scope>NUCLEOTIDE SEQUENCE [LARGE SCALE GENOMIC DNA]</scope>
</reference>
<dbReference type="InterPro" id="IPR029044">
    <property type="entry name" value="Nucleotide-diphossugar_trans"/>
</dbReference>
<evidence type="ECO:0000313" key="3">
    <source>
        <dbReference type="EMBL" id="CAK0858346.1"/>
    </source>
</evidence>
<organism evidence="3 4">
    <name type="scientific">Prorocentrum cordatum</name>
    <dbReference type="NCBI Taxonomy" id="2364126"/>
    <lineage>
        <taxon>Eukaryota</taxon>
        <taxon>Sar</taxon>
        <taxon>Alveolata</taxon>
        <taxon>Dinophyceae</taxon>
        <taxon>Prorocentrales</taxon>
        <taxon>Prorocentraceae</taxon>
        <taxon>Prorocentrum</taxon>
    </lineage>
</organism>
<dbReference type="PANTHER" id="PTHR11183">
    <property type="entry name" value="GLYCOGENIN SUBFAMILY MEMBER"/>
    <property type="match status" value="1"/>
</dbReference>
<proteinExistence type="predicted"/>
<feature type="compositionally biased region" description="Gly residues" evidence="1">
    <location>
        <begin position="108"/>
        <end position="125"/>
    </location>
</feature>
<dbReference type="SUPFAM" id="SSF53448">
    <property type="entry name" value="Nucleotide-diphospho-sugar transferases"/>
    <property type="match status" value="1"/>
</dbReference>
<dbReference type="EMBL" id="CAUYUJ010015811">
    <property type="protein sequence ID" value="CAK0858346.1"/>
    <property type="molecule type" value="Genomic_DNA"/>
</dbReference>
<evidence type="ECO:0000256" key="1">
    <source>
        <dbReference type="SAM" id="MobiDB-lite"/>
    </source>
</evidence>
<comment type="caution">
    <text evidence="3">The sequence shown here is derived from an EMBL/GenBank/DDBJ whole genome shotgun (WGS) entry which is preliminary data.</text>
</comment>
<feature type="compositionally biased region" description="Basic and acidic residues" evidence="1">
    <location>
        <begin position="91"/>
        <end position="103"/>
    </location>
</feature>
<dbReference type="Gene3D" id="3.90.550.10">
    <property type="entry name" value="Spore Coat Polysaccharide Biosynthesis Protein SpsA, Chain A"/>
    <property type="match status" value="1"/>
</dbReference>
<sequence length="645" mass="70066">MRCALALRCYTSAVLLGGCWALRLGARDGPAAPAAAAAEVRRLEGRRAELAAAVRRLQSELGKAKTKLGESSDELAKAREVLAEARASVEAEAKQKTTAEAEKAVPGGVAGEAGGGAAAGGGGGAAPVGVVPTPWWREDANTQMLQIPPTWRHSLDRTGGRRDRAGPETRPEKEVTAIVTHAGKNSQEFIDMAVMLAVSLKRHVPDYPRFAIAVRGITETNQETLAKAGWTVVLVDDWMELQQRENASLVPLAQMKLNGTTGAGPPPSTAQRGLKLLDLEAIPDEDRFFWRWADVFEKLNMFRLPFGRVLYLDADTYVMSDQLDFLLNSTTLPNGNIGMVHDGCKTGPAQDGEYNSGVMLFKPHRGMFTKMLKLVGGVMSGALEARHDQPIINEVYKGRVSALDRKYNCIDLTGRTAAAECAQKCNEVVVTHFTGLPKPATADEKFLDIVRRPHSPILHCFNTNHGSCGAWSEYYCDVHQNRQALTKRLQDTVEATGGCCHSPRQADDPPECRDECPSQVKVDGWMPEGAVPGVFNKTNLPSDPVLNAGRPIYAGPALTESAGINGSSYMWYMKPYGNWVIGLNYKTPVAWTYSHERASCPSDTSLWKRTDAKTDVNTMVSVVSDSPIAADMVLDLKSGSGEWMK</sequence>
<feature type="compositionally biased region" description="Basic and acidic residues" evidence="1">
    <location>
        <begin position="153"/>
        <end position="172"/>
    </location>
</feature>
<dbReference type="InterPro" id="IPR050587">
    <property type="entry name" value="GNT1/Glycosyltrans_8"/>
</dbReference>
<dbReference type="Proteomes" id="UP001189429">
    <property type="component" value="Unassembled WGS sequence"/>
</dbReference>